<organism evidence="1 2">
    <name type="scientific">Eikenella corrodens</name>
    <dbReference type="NCBI Taxonomy" id="539"/>
    <lineage>
        <taxon>Bacteria</taxon>
        <taxon>Pseudomonadati</taxon>
        <taxon>Pseudomonadota</taxon>
        <taxon>Betaproteobacteria</taxon>
        <taxon>Neisseriales</taxon>
        <taxon>Neisseriaceae</taxon>
        <taxon>Eikenella</taxon>
    </lineage>
</organism>
<sequence>MDYFIYPQGAGSVPYMRVTDAAVCYRTGNHGWRYAGELWLEYTIPEKRCEEIVELDLSRLRHPTLRFWQTFLSTTSRYERALANLAEALSEQGGFRVRYIDITNEQLHKFNSILSILQSILR</sequence>
<protein>
    <submittedName>
        <fullName evidence="1">Uncharacterized protein</fullName>
    </submittedName>
</protein>
<dbReference type="Proteomes" id="UP000282435">
    <property type="component" value="Chromosome"/>
</dbReference>
<dbReference type="EMBL" id="CP034670">
    <property type="protein sequence ID" value="AZR59790.1"/>
    <property type="molecule type" value="Genomic_DNA"/>
</dbReference>
<gene>
    <name evidence="1" type="ORF">ELB75_06990</name>
</gene>
<name>A0A3S9SJX3_EIKCO</name>
<evidence type="ECO:0000313" key="2">
    <source>
        <dbReference type="Proteomes" id="UP000282435"/>
    </source>
</evidence>
<accession>A0A3S9SJX3</accession>
<dbReference type="AlphaFoldDB" id="A0A3S9SJX3"/>
<evidence type="ECO:0000313" key="1">
    <source>
        <dbReference type="EMBL" id="AZR59790.1"/>
    </source>
</evidence>
<reference evidence="1 2" key="1">
    <citation type="submission" date="2018-12" db="EMBL/GenBank/DDBJ databases">
        <title>Genome sequencing of Eikenella corrodens KCOM 3110 (= JS217).</title>
        <authorList>
            <person name="Koo J.-K."/>
            <person name="Park S.-N."/>
            <person name="Lim Y.K."/>
        </authorList>
    </citation>
    <scope>NUCLEOTIDE SEQUENCE [LARGE SCALE GENOMIC DNA]</scope>
    <source>
        <strain evidence="1 2">KCOM 3110</strain>
    </source>
</reference>
<proteinExistence type="predicted"/>